<keyword evidence="4" id="KW-0238">DNA-binding</keyword>
<feature type="domain" description="Zn(2)-C6 fungal-type" evidence="8">
    <location>
        <begin position="13"/>
        <end position="43"/>
    </location>
</feature>
<protein>
    <recommendedName>
        <fullName evidence="8">Zn(2)-C6 fungal-type domain-containing protein</fullName>
    </recommendedName>
</protein>
<dbReference type="Gene3D" id="3.90.1200.10">
    <property type="match status" value="1"/>
</dbReference>
<dbReference type="PANTHER" id="PTHR31944">
    <property type="entry name" value="HEME-RESPONSIVE ZINC FINGER TRANSCRIPTION FACTOR HAP1"/>
    <property type="match status" value="1"/>
</dbReference>
<dbReference type="Gene3D" id="4.10.240.10">
    <property type="entry name" value="Zn(2)-C6 fungal-type DNA-binding domain"/>
    <property type="match status" value="1"/>
</dbReference>
<dbReference type="SMART" id="SM00066">
    <property type="entry name" value="GAL4"/>
    <property type="match status" value="1"/>
</dbReference>
<dbReference type="GO" id="GO:0006351">
    <property type="term" value="P:DNA-templated transcription"/>
    <property type="evidence" value="ECO:0007669"/>
    <property type="project" value="InterPro"/>
</dbReference>
<sequence length="1116" mass="121935">MEPERRRRRPAVSCVLCRRRKIRCDKGTPCANCAKSKNATCVYRDDPRAPRRQGPFSDTGDAAAPLTPSTGGLSAEQDPSHPDPSRPPATALTTSAVDAVRGRSPVSHARPARSRTAPEPVVSAAASSANTPVSTFTRNSRVETKALCVAGNFYFHSEHRLAGQPQAITRSVSHKTRLFGQSHWLSDLFEILERYLRNDANSKTMSIEKRCKALGRIIKARRAPGWPCAPTPELPARAVADALIERYLSTSENVLRVLHIPSFRRDYEAVWDSSKSPDPAFLVQLKLVMAIGATTYDAAFSLRPYAMRWVYEGQTWLSAPEFKSRLGIPSLQSSILLLLAREASGVGEDMVWVTIGTTLRIAMYMGLHRDPASFGPGTTTPLVAEIRRRLWNSILELAMQSSLNSGGPPLINVDEFDTEPPGNFDDDQLAGHQGETPVPRPIGQYTQTTVAIALRQMFPQRLAIVKCLNDLSYRGAYADTLRLDTELREAYKTLTRTLQACKTPVSGPSDLQLRCIDLLMRRYFLVLHLPFFAPALQETAFAFSRRVVVESALRLWRAVFPLPLSLSADATTEWDPLQLIATSGSGFFRTVAVQGFVAIAIELKSLIREEEGFGLGPVELRPDLQVALQDYKVWSWKCIQAGQTNTRGYLVACMVHAQVDAVRRGMDDEETVAHVVKAAEAAEQQSLGLLEQIELSSRQPQEAVPGAEGVGVDGEGGALGVSPDFGVEDWEYMVSCYAPDDGKPLLTSYRYRIPYSPAAQLLPLTVTPLFPPGDNVIFAHSSFFARFTPAGTYPELPSPARVREEAARLGIAVAGGGDGGVKLVPFPTLGLLVKYGPEITSHGGGGRYGSGNGVGVGVSAAEGKAMALVRRTLLAATTTGAGGDGVPVPEVFGWRRDADTGERFVYMDLPEGEVLEERWAGLSEVEREGVCTQLRGIVGEWRRLRLGGVGFVGTVDNAPLQDEVFRGCTMAGAPPPGPFPTVAAFHDYFVSMAVTVSQSRYAGAGGGQVRYIPHHLFPDDLPVVFTHGGLHPRNIIVSAGPKPRVVSILGWEQAGWYPAYWELCKARWECSRRGRLGGWESRYLPWILDVDGLNAGMRGWNAAALCQYWDYFVGLM</sequence>
<dbReference type="InterPro" id="IPR007219">
    <property type="entry name" value="XnlR_reg_dom"/>
</dbReference>
<evidence type="ECO:0000256" key="7">
    <source>
        <dbReference type="SAM" id="MobiDB-lite"/>
    </source>
</evidence>
<evidence type="ECO:0000256" key="4">
    <source>
        <dbReference type="ARBA" id="ARBA00023125"/>
    </source>
</evidence>
<keyword evidence="5" id="KW-0804">Transcription</keyword>
<gene>
    <name evidence="9" type="ORF">C8A01DRAFT_19207</name>
</gene>
<dbReference type="InterPro" id="IPR002575">
    <property type="entry name" value="Aminoglycoside_PTrfase"/>
</dbReference>
<evidence type="ECO:0000256" key="6">
    <source>
        <dbReference type="ARBA" id="ARBA00023242"/>
    </source>
</evidence>
<organism evidence="9 10">
    <name type="scientific">Parachaetomium inaequale</name>
    <dbReference type="NCBI Taxonomy" id="2588326"/>
    <lineage>
        <taxon>Eukaryota</taxon>
        <taxon>Fungi</taxon>
        <taxon>Dikarya</taxon>
        <taxon>Ascomycota</taxon>
        <taxon>Pezizomycotina</taxon>
        <taxon>Sordariomycetes</taxon>
        <taxon>Sordariomycetidae</taxon>
        <taxon>Sordariales</taxon>
        <taxon>Chaetomiaceae</taxon>
        <taxon>Parachaetomium</taxon>
    </lineage>
</organism>
<reference evidence="10" key="1">
    <citation type="journal article" date="2023" name="Mol. Phylogenet. Evol.">
        <title>Genome-scale phylogeny and comparative genomics of the fungal order Sordariales.</title>
        <authorList>
            <person name="Hensen N."/>
            <person name="Bonometti L."/>
            <person name="Westerberg I."/>
            <person name="Brannstrom I.O."/>
            <person name="Guillou S."/>
            <person name="Cros-Aarteil S."/>
            <person name="Calhoun S."/>
            <person name="Haridas S."/>
            <person name="Kuo A."/>
            <person name="Mondo S."/>
            <person name="Pangilinan J."/>
            <person name="Riley R."/>
            <person name="LaButti K."/>
            <person name="Andreopoulos B."/>
            <person name="Lipzen A."/>
            <person name="Chen C."/>
            <person name="Yan M."/>
            <person name="Daum C."/>
            <person name="Ng V."/>
            <person name="Clum A."/>
            <person name="Steindorff A."/>
            <person name="Ohm R.A."/>
            <person name="Martin F."/>
            <person name="Silar P."/>
            <person name="Natvig D.O."/>
            <person name="Lalanne C."/>
            <person name="Gautier V."/>
            <person name="Ament-Velasquez S.L."/>
            <person name="Kruys A."/>
            <person name="Hutchinson M.I."/>
            <person name="Powell A.J."/>
            <person name="Barry K."/>
            <person name="Miller A.N."/>
            <person name="Grigoriev I.V."/>
            <person name="Debuchy R."/>
            <person name="Gladieux P."/>
            <person name="Hiltunen Thoren M."/>
            <person name="Johannesson H."/>
        </authorList>
    </citation>
    <scope>NUCLEOTIDE SEQUENCE [LARGE SCALE GENOMIC DNA]</scope>
    <source>
        <strain evidence="10">CBS 284.82</strain>
    </source>
</reference>
<keyword evidence="10" id="KW-1185">Reference proteome</keyword>
<proteinExistence type="predicted"/>
<evidence type="ECO:0000256" key="1">
    <source>
        <dbReference type="ARBA" id="ARBA00022723"/>
    </source>
</evidence>
<feature type="compositionally biased region" description="Low complexity" evidence="7">
    <location>
        <begin position="117"/>
        <end position="126"/>
    </location>
</feature>
<dbReference type="Pfam" id="PF04082">
    <property type="entry name" value="Fungal_trans"/>
    <property type="match status" value="1"/>
</dbReference>
<dbReference type="GO" id="GO:0001228">
    <property type="term" value="F:DNA-binding transcription activator activity, RNA polymerase II-specific"/>
    <property type="evidence" value="ECO:0007669"/>
    <property type="project" value="TreeGrafter"/>
</dbReference>
<dbReference type="InterPro" id="IPR001138">
    <property type="entry name" value="Zn2Cys6_DnaBD"/>
</dbReference>
<dbReference type="Proteomes" id="UP001303115">
    <property type="component" value="Unassembled WGS sequence"/>
</dbReference>
<evidence type="ECO:0000256" key="3">
    <source>
        <dbReference type="ARBA" id="ARBA00023015"/>
    </source>
</evidence>
<dbReference type="InterPro" id="IPR051430">
    <property type="entry name" value="Fungal_TF_Env_Response"/>
</dbReference>
<dbReference type="Pfam" id="PF00172">
    <property type="entry name" value="Zn_clus"/>
    <property type="match status" value="1"/>
</dbReference>
<keyword evidence="3" id="KW-0805">Transcription regulation</keyword>
<evidence type="ECO:0000256" key="2">
    <source>
        <dbReference type="ARBA" id="ARBA00022833"/>
    </source>
</evidence>
<dbReference type="GO" id="GO:0000978">
    <property type="term" value="F:RNA polymerase II cis-regulatory region sequence-specific DNA binding"/>
    <property type="evidence" value="ECO:0007669"/>
    <property type="project" value="TreeGrafter"/>
</dbReference>
<dbReference type="Pfam" id="PF01636">
    <property type="entry name" value="APH"/>
    <property type="match status" value="1"/>
</dbReference>
<dbReference type="CDD" id="cd00067">
    <property type="entry name" value="GAL4"/>
    <property type="match status" value="1"/>
</dbReference>
<dbReference type="SUPFAM" id="SSF57701">
    <property type="entry name" value="Zn2/Cys6 DNA-binding domain"/>
    <property type="match status" value="1"/>
</dbReference>
<evidence type="ECO:0000313" key="9">
    <source>
        <dbReference type="EMBL" id="KAK4033924.1"/>
    </source>
</evidence>
<dbReference type="GO" id="GO:0005634">
    <property type="term" value="C:nucleus"/>
    <property type="evidence" value="ECO:0007669"/>
    <property type="project" value="TreeGrafter"/>
</dbReference>
<evidence type="ECO:0000313" key="10">
    <source>
        <dbReference type="Proteomes" id="UP001303115"/>
    </source>
</evidence>
<feature type="region of interest" description="Disordered" evidence="7">
    <location>
        <begin position="44"/>
        <end position="126"/>
    </location>
</feature>
<dbReference type="SMART" id="SM00906">
    <property type="entry name" value="Fungal_trans"/>
    <property type="match status" value="1"/>
</dbReference>
<dbReference type="PROSITE" id="PS50048">
    <property type="entry name" value="ZN2_CY6_FUNGAL_2"/>
    <property type="match status" value="1"/>
</dbReference>
<evidence type="ECO:0000256" key="5">
    <source>
        <dbReference type="ARBA" id="ARBA00023163"/>
    </source>
</evidence>
<dbReference type="PROSITE" id="PS00463">
    <property type="entry name" value="ZN2_CY6_FUNGAL_1"/>
    <property type="match status" value="1"/>
</dbReference>
<keyword evidence="6" id="KW-0539">Nucleus</keyword>
<accession>A0AAN6P8Y5</accession>
<evidence type="ECO:0000259" key="8">
    <source>
        <dbReference type="PROSITE" id="PS50048"/>
    </source>
</evidence>
<dbReference type="EMBL" id="MU854503">
    <property type="protein sequence ID" value="KAK4033924.1"/>
    <property type="molecule type" value="Genomic_DNA"/>
</dbReference>
<dbReference type="SUPFAM" id="SSF56112">
    <property type="entry name" value="Protein kinase-like (PK-like)"/>
    <property type="match status" value="1"/>
</dbReference>
<dbReference type="CDD" id="cd12148">
    <property type="entry name" value="fungal_TF_MHR"/>
    <property type="match status" value="1"/>
</dbReference>
<dbReference type="InterPro" id="IPR036864">
    <property type="entry name" value="Zn2-C6_fun-type_DNA-bd_sf"/>
</dbReference>
<dbReference type="InterPro" id="IPR011009">
    <property type="entry name" value="Kinase-like_dom_sf"/>
</dbReference>
<name>A0AAN6P8Y5_9PEZI</name>
<dbReference type="GO" id="GO:0008270">
    <property type="term" value="F:zinc ion binding"/>
    <property type="evidence" value="ECO:0007669"/>
    <property type="project" value="InterPro"/>
</dbReference>
<comment type="caution">
    <text evidence="9">The sequence shown here is derived from an EMBL/GenBank/DDBJ whole genome shotgun (WGS) entry which is preliminary data.</text>
</comment>
<keyword evidence="2" id="KW-0862">Zinc</keyword>
<dbReference type="AlphaFoldDB" id="A0AAN6P8Y5"/>
<dbReference type="PANTHER" id="PTHR31944:SF131">
    <property type="entry name" value="HEME-RESPONSIVE ZINC FINGER TRANSCRIPTION FACTOR HAP1"/>
    <property type="match status" value="1"/>
</dbReference>
<keyword evidence="1" id="KW-0479">Metal-binding</keyword>